<feature type="compositionally biased region" description="Polar residues" evidence="1">
    <location>
        <begin position="678"/>
        <end position="689"/>
    </location>
</feature>
<feature type="compositionally biased region" description="Low complexity" evidence="1">
    <location>
        <begin position="523"/>
        <end position="533"/>
    </location>
</feature>
<feature type="compositionally biased region" description="Basic residues" evidence="1">
    <location>
        <begin position="690"/>
        <end position="699"/>
    </location>
</feature>
<feature type="region of interest" description="Disordered" evidence="1">
    <location>
        <begin position="906"/>
        <end position="952"/>
    </location>
</feature>
<feature type="region of interest" description="Disordered" evidence="1">
    <location>
        <begin position="1"/>
        <end position="132"/>
    </location>
</feature>
<evidence type="ECO:0000313" key="3">
    <source>
        <dbReference type="Proteomes" id="UP001281761"/>
    </source>
</evidence>
<name>A0ABQ9X8J8_9EUKA</name>
<protein>
    <submittedName>
        <fullName evidence="2">Uncharacterized protein</fullName>
    </submittedName>
</protein>
<feature type="compositionally biased region" description="Polar residues" evidence="1">
    <location>
        <begin position="109"/>
        <end position="126"/>
    </location>
</feature>
<feature type="region of interest" description="Disordered" evidence="1">
    <location>
        <begin position="580"/>
        <end position="726"/>
    </location>
</feature>
<gene>
    <name evidence="2" type="ORF">BLNAU_17369</name>
</gene>
<dbReference type="EMBL" id="JARBJD010000193">
    <property type="protein sequence ID" value="KAK2947699.1"/>
    <property type="molecule type" value="Genomic_DNA"/>
</dbReference>
<evidence type="ECO:0000256" key="1">
    <source>
        <dbReference type="SAM" id="MobiDB-lite"/>
    </source>
</evidence>
<feature type="compositionally biased region" description="Basic and acidic residues" evidence="1">
    <location>
        <begin position="611"/>
        <end position="626"/>
    </location>
</feature>
<evidence type="ECO:0000313" key="2">
    <source>
        <dbReference type="EMBL" id="KAK2947699.1"/>
    </source>
</evidence>
<feature type="region of interest" description="Disordered" evidence="1">
    <location>
        <begin position="155"/>
        <end position="203"/>
    </location>
</feature>
<feature type="compositionally biased region" description="Acidic residues" evidence="1">
    <location>
        <begin position="512"/>
        <end position="522"/>
    </location>
</feature>
<organism evidence="2 3">
    <name type="scientific">Blattamonas nauphoetae</name>
    <dbReference type="NCBI Taxonomy" id="2049346"/>
    <lineage>
        <taxon>Eukaryota</taxon>
        <taxon>Metamonada</taxon>
        <taxon>Preaxostyla</taxon>
        <taxon>Oxymonadida</taxon>
        <taxon>Blattamonas</taxon>
    </lineage>
</organism>
<comment type="caution">
    <text evidence="2">The sequence shown here is derived from an EMBL/GenBank/DDBJ whole genome shotgun (WGS) entry which is preliminary data.</text>
</comment>
<reference evidence="2 3" key="1">
    <citation type="journal article" date="2022" name="bioRxiv">
        <title>Genomics of Preaxostyla Flagellates Illuminates Evolutionary Transitions and the Path Towards Mitochondrial Loss.</title>
        <authorList>
            <person name="Novak L.V.F."/>
            <person name="Treitli S.C."/>
            <person name="Pyrih J."/>
            <person name="Halakuc P."/>
            <person name="Pipaliya S.V."/>
            <person name="Vacek V."/>
            <person name="Brzon O."/>
            <person name="Soukal P."/>
            <person name="Eme L."/>
            <person name="Dacks J.B."/>
            <person name="Karnkowska A."/>
            <person name="Elias M."/>
            <person name="Hampl V."/>
        </authorList>
    </citation>
    <scope>NUCLEOTIDE SEQUENCE [LARGE SCALE GENOMIC DNA]</scope>
    <source>
        <strain evidence="2">NAU3</strain>
        <tissue evidence="2">Gut</tissue>
    </source>
</reference>
<feature type="region of interest" description="Disordered" evidence="1">
    <location>
        <begin position="512"/>
        <end position="562"/>
    </location>
</feature>
<feature type="compositionally biased region" description="Basic and acidic residues" evidence="1">
    <location>
        <begin position="1"/>
        <end position="15"/>
    </location>
</feature>
<feature type="compositionally biased region" description="Polar residues" evidence="1">
    <location>
        <begin position="157"/>
        <end position="170"/>
    </location>
</feature>
<proteinExistence type="predicted"/>
<sequence>MASNNDIKEENDRHVSTPPHAQRGPRPNSTPAHQFPGPTLSPSFQDEHPPMNIQSPDPDPLGNHIFSYSGSSSTLIRTRSPSDIRASGTDTPFQFPFTSPSPSQGVFPAQNSPSRPTSDSTTQDTSMHLPINTPLKLTPKTVIIMKEGDKFAKDDSPISNLVDTPQSIKDPNSPHLDTPKLVSQEIPNLGTPGSVQRKRGRPKKEEIVALPGEIVKVSYRIDWKISLSTQLNPKAPIPESTPYHLMSTPHPHSNTFKWTIDAIRDRFERKTKTKGTRTEAQITRSLLIYSDELHGFNLLFLTPTVNGTGYSSWVLHSLLEEEKNSSLYNLFNDNLPSPHTCVAVNVNSLVSIISPVVDNAQFDYIRTYLNNHVNPQILSQQFFMFAATFTMQVSPMPNGVYPNYSKQSVPKDKRDCPYTMTPLLSLHPTIAFHILSLLLDPEIQTSIIESIPRIRERDTHPQPNTKDVKRRLKSAHREEGDDPNFVAIPFTIGSNKARTDLKVIEVADEDSDMSFLDEDDATTADPSSTPTPALRSPSATNNNGPIQPKRIRGKKHQVVSPPQQNDFELDFLKDESDVNNEADVVDNLQTRGRRKRTVRYSPSPPPTNRLKTRERPVLDALEPKEGEEIEEGNEDSTASQNTRLIRPTKQIPDSPSLLGLSGGRGGKGNRSPYITYGSPLSESDFQTPNIRKHKRKKPTKSNDKKMKTPSPHEAIGADGKPIIPKRRGRKPKWLKQMILQQGEEGMGDKLDLQLGPGMPSLWARTTGQGGPIPQPIAFPVSSISAQHPVHKTTLPQHFSLLHFSLSQSKPNTVLSFQRNRLHPSGTQPLTPPTVSPVLLTPNYFSQIQSSPILRASPPISSFPRALSVSPTPGKGDGRIVATTPSPLLPLPSSILGQPLISLPISSPTSNSGASVPPRNSFLPPITRPPGPSSRFNIQPRQTQNPTVTHPTYPSTLSYPSTSTNTHSSQNYQNTYPTSHPLAMAEDGIPAALSSSYNPSPFNATLANLPKFHTLFEEDKTNPNPMLTIARQVEGRERETR</sequence>
<dbReference type="Proteomes" id="UP001281761">
    <property type="component" value="Unassembled WGS sequence"/>
</dbReference>
<keyword evidence="3" id="KW-1185">Reference proteome</keyword>
<accession>A0ABQ9X8J8</accession>
<feature type="region of interest" description="Disordered" evidence="1">
    <location>
        <begin position="454"/>
        <end position="483"/>
    </location>
</feature>
<feature type="compositionally biased region" description="Low complexity" evidence="1">
    <location>
        <begin position="91"/>
        <end position="104"/>
    </location>
</feature>
<feature type="compositionally biased region" description="Polar residues" evidence="1">
    <location>
        <begin position="933"/>
        <end position="949"/>
    </location>
</feature>
<feature type="compositionally biased region" description="Polar residues" evidence="1">
    <location>
        <begin position="66"/>
        <end position="81"/>
    </location>
</feature>